<dbReference type="GO" id="GO:0009252">
    <property type="term" value="P:peptidoglycan biosynthetic process"/>
    <property type="evidence" value="ECO:0007669"/>
    <property type="project" value="UniProtKB-KW"/>
</dbReference>
<reference evidence="9 10" key="1">
    <citation type="submission" date="2017-08" db="EMBL/GenBank/DDBJ databases">
        <title>Mechanisms for carbon and nitrogen cycling indicate functional differentiation within the Candidate Phyla Radiation.</title>
        <authorList>
            <person name="Danczak R.E."/>
            <person name="Johnston M.D."/>
            <person name="Kenah C."/>
            <person name="Slattery M."/>
            <person name="Wrighton K.C."/>
            <person name="Wilkins M.J."/>
        </authorList>
    </citation>
    <scope>NUCLEOTIDE SEQUENCE [LARGE SCALE GENOMIC DNA]</scope>
    <source>
        <strain evidence="9">Gr01-1014_85</strain>
    </source>
</reference>
<dbReference type="PANTHER" id="PTHR47019">
    <property type="entry name" value="LIPID II FLIPPASE MURJ"/>
    <property type="match status" value="1"/>
</dbReference>
<dbReference type="GO" id="GO:0008360">
    <property type="term" value="P:regulation of cell shape"/>
    <property type="evidence" value="ECO:0007669"/>
    <property type="project" value="UniProtKB-KW"/>
</dbReference>
<feature type="transmembrane region" description="Helical" evidence="8">
    <location>
        <begin position="143"/>
        <end position="163"/>
    </location>
</feature>
<keyword evidence="3 8" id="KW-0812">Transmembrane</keyword>
<evidence type="ECO:0000256" key="2">
    <source>
        <dbReference type="ARBA" id="ARBA00022475"/>
    </source>
</evidence>
<evidence type="ECO:0000313" key="10">
    <source>
        <dbReference type="Proteomes" id="UP000316253"/>
    </source>
</evidence>
<feature type="transmembrane region" description="Helical" evidence="8">
    <location>
        <begin position="72"/>
        <end position="93"/>
    </location>
</feature>
<evidence type="ECO:0000256" key="7">
    <source>
        <dbReference type="ARBA" id="ARBA00023136"/>
    </source>
</evidence>
<evidence type="ECO:0000256" key="1">
    <source>
        <dbReference type="ARBA" id="ARBA00004651"/>
    </source>
</evidence>
<evidence type="ECO:0000256" key="6">
    <source>
        <dbReference type="ARBA" id="ARBA00022989"/>
    </source>
</evidence>
<dbReference type="InterPro" id="IPR051050">
    <property type="entry name" value="Lipid_II_flippase_MurJ/MviN"/>
</dbReference>
<keyword evidence="5" id="KW-0573">Peptidoglycan synthesis</keyword>
<keyword evidence="2" id="KW-1003">Cell membrane</keyword>
<keyword evidence="7 8" id="KW-0472">Membrane</keyword>
<evidence type="ECO:0000313" key="9">
    <source>
        <dbReference type="EMBL" id="TSC65851.1"/>
    </source>
</evidence>
<accession>A0A554JC31</accession>
<feature type="transmembrane region" description="Helical" evidence="8">
    <location>
        <begin position="234"/>
        <end position="256"/>
    </location>
</feature>
<dbReference type="GO" id="GO:0005886">
    <property type="term" value="C:plasma membrane"/>
    <property type="evidence" value="ECO:0007669"/>
    <property type="project" value="UniProtKB-SubCell"/>
</dbReference>
<protein>
    <submittedName>
        <fullName evidence="9">Virulence factor</fullName>
    </submittedName>
</protein>
<dbReference type="EMBL" id="VMFD01000025">
    <property type="protein sequence ID" value="TSC65851.1"/>
    <property type="molecule type" value="Genomic_DNA"/>
</dbReference>
<dbReference type="GO" id="GO:0015648">
    <property type="term" value="F:lipid-linked peptidoglycan transporter activity"/>
    <property type="evidence" value="ECO:0007669"/>
    <property type="project" value="TreeGrafter"/>
</dbReference>
<feature type="transmembrane region" description="Helical" evidence="8">
    <location>
        <begin position="39"/>
        <end position="60"/>
    </location>
</feature>
<evidence type="ECO:0000256" key="3">
    <source>
        <dbReference type="ARBA" id="ARBA00022692"/>
    </source>
</evidence>
<gene>
    <name evidence="9" type="ORF">CEO22_335</name>
</gene>
<dbReference type="PRINTS" id="PR01806">
    <property type="entry name" value="VIRFACTRMVIN"/>
</dbReference>
<dbReference type="Proteomes" id="UP000316253">
    <property type="component" value="Unassembled WGS sequence"/>
</dbReference>
<evidence type="ECO:0000256" key="4">
    <source>
        <dbReference type="ARBA" id="ARBA00022960"/>
    </source>
</evidence>
<feature type="transmembrane region" description="Helical" evidence="8">
    <location>
        <begin position="113"/>
        <end position="134"/>
    </location>
</feature>
<dbReference type="InterPro" id="IPR004268">
    <property type="entry name" value="MurJ"/>
</dbReference>
<keyword evidence="6 8" id="KW-1133">Transmembrane helix</keyword>
<feature type="non-terminal residue" evidence="9">
    <location>
        <position position="310"/>
    </location>
</feature>
<feature type="transmembrane region" description="Helical" evidence="8">
    <location>
        <begin position="262"/>
        <end position="284"/>
    </location>
</feature>
<keyword evidence="4" id="KW-0133">Cell shape</keyword>
<dbReference type="GO" id="GO:0034204">
    <property type="term" value="P:lipid translocation"/>
    <property type="evidence" value="ECO:0007669"/>
    <property type="project" value="TreeGrafter"/>
</dbReference>
<dbReference type="AlphaFoldDB" id="A0A554JC31"/>
<proteinExistence type="predicted"/>
<comment type="caution">
    <text evidence="9">The sequence shown here is derived from an EMBL/GenBank/DDBJ whole genome shotgun (WGS) entry which is preliminary data.</text>
</comment>
<evidence type="ECO:0000256" key="8">
    <source>
        <dbReference type="SAM" id="Phobius"/>
    </source>
</evidence>
<dbReference type="PANTHER" id="PTHR47019:SF1">
    <property type="entry name" value="LIPID II FLIPPASE MURJ"/>
    <property type="match status" value="1"/>
</dbReference>
<evidence type="ECO:0000256" key="5">
    <source>
        <dbReference type="ARBA" id="ARBA00022984"/>
    </source>
</evidence>
<sequence length="310" mass="34066">MATLFSSNILGFVRDRLMAQKLPAYLTDIYFNAFRLPDFIFTVFILGTVTTAFLPIFTKLQERSGQEAANRLASQVLANFAWLLLALTAILYLAMPNLAPLISPFAEPDRQLLLIQASRLLLLQPIIFSLSYLVGSILNARKYFLANSIAPLVYNLTIILFIYFGADRFGLAAIIYGVLAGAILHLAIQLPSLFASGFRLIWPVVTEAHSAGPLKEILALAWPRTLQLLLGQLVILYFARLAAGLPAGSVAALTYADNIQTVPTVIFGNSLALASFPYLAEAAVRIDVSLMKSRRLNPPQQEDSVAQFDF</sequence>
<dbReference type="Pfam" id="PF03023">
    <property type="entry name" value="MurJ"/>
    <property type="match status" value="1"/>
</dbReference>
<comment type="subcellular location">
    <subcellularLocation>
        <location evidence="1">Cell membrane</location>
        <topology evidence="1">Multi-pass membrane protein</topology>
    </subcellularLocation>
</comment>
<feature type="transmembrane region" description="Helical" evidence="8">
    <location>
        <begin position="169"/>
        <end position="188"/>
    </location>
</feature>
<organism evidence="9 10">
    <name type="scientific">Candidatus Berkelbacteria bacterium Gr01-1014_85</name>
    <dbReference type="NCBI Taxonomy" id="2017150"/>
    <lineage>
        <taxon>Bacteria</taxon>
        <taxon>Candidatus Berkelbacteria</taxon>
    </lineage>
</organism>
<name>A0A554JC31_9BACT</name>